<dbReference type="InterPro" id="IPR010843">
    <property type="entry name" value="Uncharacterised_AroM"/>
</dbReference>
<dbReference type="STRING" id="563192.HMPREF0179_02828"/>
<dbReference type="Pfam" id="PF07302">
    <property type="entry name" value="AroM"/>
    <property type="match status" value="1"/>
</dbReference>
<sequence>MTQRMAVLAAAPLDPTGFTDMQAIWGDKVELSFSSVITEKTAEAMQPYTADKGGRVLMSGLNDNTVTTISIDKLTPPVEKLLADTRDKADVAFFACAGDFRKLPSSVLTVQPNILLRSIVQSLLQPSMRLGVITPGEPQVPHVFASWLPYLEAVGLTKEQLVVDWTPPNLEMATKCAQRLADQNVDLVAVECLGFKEELRKPIADIVKKPVLLVRTVVASTIKEIASSF</sequence>
<comment type="caution">
    <text evidence="1">The sequence shown here is derived from an EMBL/GenBank/DDBJ whole genome shotgun (WGS) entry which is preliminary data.</text>
</comment>
<proteinExistence type="predicted"/>
<dbReference type="HOGENOM" id="CLU_1207911_0_0_7"/>
<dbReference type="AlphaFoldDB" id="E5Y9Q0"/>
<name>E5Y9Q0_BILW3</name>
<reference evidence="1 2" key="1">
    <citation type="submission" date="2010-10" db="EMBL/GenBank/DDBJ databases">
        <authorList>
            <consortium name="The Broad Institute Genome Sequencing Platform"/>
            <person name="Ward D."/>
            <person name="Earl A."/>
            <person name="Feldgarden M."/>
            <person name="Young S.K."/>
            <person name="Gargeya S."/>
            <person name="Zeng Q."/>
            <person name="Alvarado L."/>
            <person name="Berlin A."/>
            <person name="Bochicchio J."/>
            <person name="Chapman S.B."/>
            <person name="Chen Z."/>
            <person name="Freedman E."/>
            <person name="Gellesch M."/>
            <person name="Goldberg J."/>
            <person name="Griggs A."/>
            <person name="Gujja S."/>
            <person name="Heilman E."/>
            <person name="Heiman D."/>
            <person name="Howarth C."/>
            <person name="Mehta T."/>
            <person name="Neiman D."/>
            <person name="Pearson M."/>
            <person name="Roberts A."/>
            <person name="Saif S."/>
            <person name="Shea T."/>
            <person name="Shenoy N."/>
            <person name="Sisk P."/>
            <person name="Stolte C."/>
            <person name="Sykes S."/>
            <person name="White J."/>
            <person name="Yandava C."/>
            <person name="Allen-Vercoe E."/>
            <person name="Sibley C."/>
            <person name="Ambrose C.E."/>
            <person name="Strauss J."/>
            <person name="Daigneault M."/>
            <person name="Haas B."/>
            <person name="Nusbaum C."/>
            <person name="Birren B."/>
        </authorList>
    </citation>
    <scope>NUCLEOTIDE SEQUENCE [LARGE SCALE GENOMIC DNA]</scope>
    <source>
        <strain evidence="1 2">3_1_6</strain>
    </source>
</reference>
<protein>
    <recommendedName>
        <fullName evidence="3">AroM protein</fullName>
    </recommendedName>
</protein>
<dbReference type="GeneID" id="78084782"/>
<organism evidence="1 2">
    <name type="scientific">Bilophila wadsworthia (strain 3_1_6)</name>
    <dbReference type="NCBI Taxonomy" id="563192"/>
    <lineage>
        <taxon>Bacteria</taxon>
        <taxon>Pseudomonadati</taxon>
        <taxon>Thermodesulfobacteriota</taxon>
        <taxon>Desulfovibrionia</taxon>
        <taxon>Desulfovibrionales</taxon>
        <taxon>Desulfovibrionaceae</taxon>
        <taxon>Bilophila</taxon>
    </lineage>
</organism>
<accession>E5Y9Q0</accession>
<dbReference type="Proteomes" id="UP000006034">
    <property type="component" value="Unassembled WGS sequence"/>
</dbReference>
<dbReference type="RefSeq" id="WP_005028927.1">
    <property type="nucleotide sequence ID" value="NZ_KE150238.1"/>
</dbReference>
<keyword evidence="2" id="KW-1185">Reference proteome</keyword>
<reference evidence="1 2" key="2">
    <citation type="submission" date="2013-04" db="EMBL/GenBank/DDBJ databases">
        <title>The Genome Sequence of Bilophila wadsworthia 3_1_6.</title>
        <authorList>
            <consortium name="The Broad Institute Genomics Platform"/>
            <person name="Earl A."/>
            <person name="Ward D."/>
            <person name="Feldgarden M."/>
            <person name="Gevers D."/>
            <person name="Sibley C."/>
            <person name="Strauss J."/>
            <person name="Allen-Vercoe E."/>
            <person name="Walker B."/>
            <person name="Young S."/>
            <person name="Zeng Q."/>
            <person name="Gargeya S."/>
            <person name="Fitzgerald M."/>
            <person name="Haas B."/>
            <person name="Abouelleil A."/>
            <person name="Allen A.W."/>
            <person name="Alvarado L."/>
            <person name="Arachchi H.M."/>
            <person name="Berlin A.M."/>
            <person name="Chapman S.B."/>
            <person name="Gainer-Dewar J."/>
            <person name="Goldberg J."/>
            <person name="Griggs A."/>
            <person name="Gujja S."/>
            <person name="Hansen M."/>
            <person name="Howarth C."/>
            <person name="Imamovic A."/>
            <person name="Ireland A."/>
            <person name="Larimer J."/>
            <person name="McCowan C."/>
            <person name="Murphy C."/>
            <person name="Pearson M."/>
            <person name="Poon T.W."/>
            <person name="Priest M."/>
            <person name="Roberts A."/>
            <person name="Saif S."/>
            <person name="Shea T."/>
            <person name="Sisk P."/>
            <person name="Sykes S."/>
            <person name="Wortman J."/>
            <person name="Nusbaum C."/>
            <person name="Birren B."/>
        </authorList>
    </citation>
    <scope>NUCLEOTIDE SEQUENCE [LARGE SCALE GENOMIC DNA]</scope>
    <source>
        <strain evidence="1 2">3_1_6</strain>
    </source>
</reference>
<dbReference type="EMBL" id="ADCP02000001">
    <property type="protein sequence ID" value="EFV43305.1"/>
    <property type="molecule type" value="Genomic_DNA"/>
</dbReference>
<evidence type="ECO:0008006" key="3">
    <source>
        <dbReference type="Google" id="ProtNLM"/>
    </source>
</evidence>
<gene>
    <name evidence="1" type="ORF">HMPREF0179_02828</name>
</gene>
<evidence type="ECO:0000313" key="1">
    <source>
        <dbReference type="EMBL" id="EFV43305.1"/>
    </source>
</evidence>
<evidence type="ECO:0000313" key="2">
    <source>
        <dbReference type="Proteomes" id="UP000006034"/>
    </source>
</evidence>